<evidence type="ECO:0000313" key="3">
    <source>
        <dbReference type="Proteomes" id="UP001055712"/>
    </source>
</evidence>
<dbReference type="SUPFAM" id="SSF52833">
    <property type="entry name" value="Thioredoxin-like"/>
    <property type="match status" value="1"/>
</dbReference>
<dbReference type="EMBL" id="SIDB01000004">
    <property type="protein sequence ID" value="KAI3433689.1"/>
    <property type="molecule type" value="Genomic_DNA"/>
</dbReference>
<dbReference type="Pfam" id="PF13410">
    <property type="entry name" value="GST_C_2"/>
    <property type="match status" value="1"/>
</dbReference>
<name>A0A9D4TT72_CHLVU</name>
<reference evidence="2" key="1">
    <citation type="journal article" date="2019" name="Plant J.">
        <title>Chlorella vulgaris genome assembly and annotation reveals the molecular basis for metabolic acclimation to high light conditions.</title>
        <authorList>
            <person name="Cecchin M."/>
            <person name="Marcolungo L."/>
            <person name="Rossato M."/>
            <person name="Girolomoni L."/>
            <person name="Cosentino E."/>
            <person name="Cuine S."/>
            <person name="Li-Beisson Y."/>
            <person name="Delledonne M."/>
            <person name="Ballottari M."/>
        </authorList>
    </citation>
    <scope>NUCLEOTIDE SEQUENCE</scope>
    <source>
        <strain evidence="2">211/11P</strain>
    </source>
</reference>
<dbReference type="AlphaFoldDB" id="A0A9D4TT72"/>
<dbReference type="PANTHER" id="PTHR43968:SF14">
    <property type="entry name" value="GLUTATHIONE S-TRANSFERASE"/>
    <property type="match status" value="1"/>
</dbReference>
<organism evidence="2 3">
    <name type="scientific">Chlorella vulgaris</name>
    <name type="common">Green alga</name>
    <dbReference type="NCBI Taxonomy" id="3077"/>
    <lineage>
        <taxon>Eukaryota</taxon>
        <taxon>Viridiplantae</taxon>
        <taxon>Chlorophyta</taxon>
        <taxon>core chlorophytes</taxon>
        <taxon>Trebouxiophyceae</taxon>
        <taxon>Chlorellales</taxon>
        <taxon>Chlorellaceae</taxon>
        <taxon>Chlorella clade</taxon>
        <taxon>Chlorella</taxon>
    </lineage>
</organism>
<dbReference type="InterPro" id="IPR050983">
    <property type="entry name" value="GST_Omega/HSP26"/>
</dbReference>
<dbReference type="SUPFAM" id="SSF47616">
    <property type="entry name" value="GST C-terminal domain-like"/>
    <property type="match status" value="1"/>
</dbReference>
<dbReference type="InterPro" id="IPR036282">
    <property type="entry name" value="Glutathione-S-Trfase_C_sf"/>
</dbReference>
<dbReference type="InterPro" id="IPR040079">
    <property type="entry name" value="Glutathione_S-Trfase"/>
</dbReference>
<feature type="domain" description="GST N-terminal" evidence="1">
    <location>
        <begin position="8"/>
        <end position="86"/>
    </location>
</feature>
<protein>
    <recommendedName>
        <fullName evidence="1">GST N-terminal domain-containing protein</fullName>
    </recommendedName>
</protein>
<comment type="caution">
    <text evidence="2">The sequence shown here is derived from an EMBL/GenBank/DDBJ whole genome shotgun (WGS) entry which is preliminary data.</text>
</comment>
<dbReference type="GO" id="GO:0005737">
    <property type="term" value="C:cytoplasm"/>
    <property type="evidence" value="ECO:0007669"/>
    <property type="project" value="TreeGrafter"/>
</dbReference>
<dbReference type="Pfam" id="PF13417">
    <property type="entry name" value="GST_N_3"/>
    <property type="match status" value="1"/>
</dbReference>
<keyword evidence="3" id="KW-1185">Reference proteome</keyword>
<accession>A0A9D4TT72</accession>
<dbReference type="InterPro" id="IPR036249">
    <property type="entry name" value="Thioredoxin-like_sf"/>
</dbReference>
<dbReference type="PANTHER" id="PTHR43968">
    <property type="match status" value="1"/>
</dbReference>
<dbReference type="SFLD" id="SFLDG00358">
    <property type="entry name" value="Main_(cytGST)"/>
    <property type="match status" value="1"/>
</dbReference>
<evidence type="ECO:0000313" key="2">
    <source>
        <dbReference type="EMBL" id="KAI3433689.1"/>
    </source>
</evidence>
<dbReference type="Gene3D" id="3.40.30.10">
    <property type="entry name" value="Glutaredoxin"/>
    <property type="match status" value="1"/>
</dbReference>
<dbReference type="SFLD" id="SFLDS00019">
    <property type="entry name" value="Glutathione_Transferase_(cytos"/>
    <property type="match status" value="1"/>
</dbReference>
<gene>
    <name evidence="2" type="ORF">D9Q98_003498</name>
</gene>
<dbReference type="Proteomes" id="UP001055712">
    <property type="component" value="Unassembled WGS sequence"/>
</dbReference>
<dbReference type="OrthoDB" id="4951845at2759"/>
<dbReference type="CDD" id="cd00299">
    <property type="entry name" value="GST_C_family"/>
    <property type="match status" value="1"/>
</dbReference>
<evidence type="ECO:0000259" key="1">
    <source>
        <dbReference type="PROSITE" id="PS50404"/>
    </source>
</evidence>
<sequence>MAAAPNKLDTVFFTHTLCPYAERVWIALLETGTQHLLVHIDLSRKPGWYRSVNPRGLVPALQHDGRVQLESADICRQLDSLASEPDLRLSPPEPALQREMEELLRGPCSGVVAAGLDLMAGSTGRHWGIGSGQTAAQREGFEAHLRGLSASLQRHGGPFLLGTHLTLADVMVYPFLYRFSVAKKFSGYDIGAVLGGRTGEWLAALEARPAFRTTSADSRLLLEAFTAHQSLDFFDYETYTCFQLHPHNQHMLT</sequence>
<proteinExistence type="predicted"/>
<dbReference type="Gene3D" id="1.20.1050.10">
    <property type="match status" value="1"/>
</dbReference>
<reference evidence="2" key="2">
    <citation type="submission" date="2020-11" db="EMBL/GenBank/DDBJ databases">
        <authorList>
            <person name="Cecchin M."/>
            <person name="Marcolungo L."/>
            <person name="Rossato M."/>
            <person name="Girolomoni L."/>
            <person name="Cosentino E."/>
            <person name="Cuine S."/>
            <person name="Li-Beisson Y."/>
            <person name="Delledonne M."/>
            <person name="Ballottari M."/>
        </authorList>
    </citation>
    <scope>NUCLEOTIDE SEQUENCE</scope>
    <source>
        <strain evidence="2">211/11P</strain>
        <tissue evidence="2">Whole cell</tissue>
    </source>
</reference>
<dbReference type="InterPro" id="IPR004045">
    <property type="entry name" value="Glutathione_S-Trfase_N"/>
</dbReference>
<dbReference type="PROSITE" id="PS50404">
    <property type="entry name" value="GST_NTER"/>
    <property type="match status" value="1"/>
</dbReference>